<accession>Q479H1</accession>
<dbReference type="SUPFAM" id="SSF56529">
    <property type="entry name" value="FAH"/>
    <property type="match status" value="1"/>
</dbReference>
<dbReference type="Gene3D" id="3.90.850.10">
    <property type="entry name" value="Fumarylacetoacetase-like, C-terminal domain"/>
    <property type="match status" value="1"/>
</dbReference>
<dbReference type="InterPro" id="IPR011234">
    <property type="entry name" value="Fumarylacetoacetase-like_C"/>
</dbReference>
<dbReference type="STRING" id="159087.Daro_3781"/>
<proteinExistence type="predicted"/>
<dbReference type="InterPro" id="IPR017630">
    <property type="entry name" value="4-oxalocrotonate_decarboxylase"/>
</dbReference>
<dbReference type="OrthoDB" id="9792137at2"/>
<dbReference type="InterPro" id="IPR036663">
    <property type="entry name" value="Fumarylacetoacetase_C_sf"/>
</dbReference>
<gene>
    <name evidence="3" type="ordered locus">Daro_3781</name>
</gene>
<name>Q479H1_DECAR</name>
<dbReference type="GO" id="GO:0005737">
    <property type="term" value="C:cytoplasm"/>
    <property type="evidence" value="ECO:0007669"/>
    <property type="project" value="TreeGrafter"/>
</dbReference>
<dbReference type="Pfam" id="PF01557">
    <property type="entry name" value="FAA_hydrolase"/>
    <property type="match status" value="1"/>
</dbReference>
<dbReference type="GO" id="GO:0047437">
    <property type="term" value="F:4-oxalocrotonate decarboxylase activity"/>
    <property type="evidence" value="ECO:0007669"/>
    <property type="project" value="UniProtKB-EC"/>
</dbReference>
<keyword evidence="1 3" id="KW-0456">Lyase</keyword>
<dbReference type="AlphaFoldDB" id="Q479H1"/>
<evidence type="ECO:0000313" key="3">
    <source>
        <dbReference type="EMBL" id="AAZ48510.1"/>
    </source>
</evidence>
<dbReference type="EMBL" id="CP000089">
    <property type="protein sequence ID" value="AAZ48510.1"/>
    <property type="molecule type" value="Genomic_DNA"/>
</dbReference>
<dbReference type="InterPro" id="IPR050772">
    <property type="entry name" value="Hydratase-Decarb/MhpD_sf"/>
</dbReference>
<sequence length="262" mass="27872">MKLNQQTIGQLAELLENAELQAHDVVKITDPHPEMDWDDAYAIQAEILRRKLARGNRVVGLKAGLTSHAKMKQMGVETPCFGFLVDYFSVPDGGEIKIKELIHPKVEPEIVFVLKKALKGPGCHIGAVLAATDFIMPGIEIIDSRYRDFKFDLKSVIADNCSSSRFVLGGQMTPVAGLDLRTLGVVMEKNGEPVAIGAGAAVLGHPAAAIAMLANHLGARGEEIPAGTMILSGGVTEAVAVSAGDHVNLRIQSLGSTSVKFA</sequence>
<dbReference type="PANTHER" id="PTHR30143:SF0">
    <property type="entry name" value="2-KETO-4-PENTENOATE HYDRATASE"/>
    <property type="match status" value="1"/>
</dbReference>
<evidence type="ECO:0000256" key="1">
    <source>
        <dbReference type="ARBA" id="ARBA00023239"/>
    </source>
</evidence>
<dbReference type="eggNOG" id="COG3971">
    <property type="taxonomic scope" value="Bacteria"/>
</dbReference>
<organism evidence="3">
    <name type="scientific">Dechloromonas aromatica (strain RCB)</name>
    <dbReference type="NCBI Taxonomy" id="159087"/>
    <lineage>
        <taxon>Bacteria</taxon>
        <taxon>Pseudomonadati</taxon>
        <taxon>Pseudomonadota</taxon>
        <taxon>Betaproteobacteria</taxon>
        <taxon>Rhodocyclales</taxon>
        <taxon>Azonexaceae</taxon>
        <taxon>Dechloromonas</taxon>
    </lineage>
</organism>
<dbReference type="HOGENOM" id="CLU_060136_4_0_4"/>
<dbReference type="NCBIfam" id="TIGR03218">
    <property type="entry name" value="catechol_dmpH"/>
    <property type="match status" value="1"/>
</dbReference>
<protein>
    <submittedName>
        <fullName evidence="3">4-oxalocrotonate decarboxylase</fullName>
        <ecNumber evidence="3">4.1.1.77</ecNumber>
    </submittedName>
</protein>
<dbReference type="GO" id="GO:0008684">
    <property type="term" value="F:2-oxopent-4-enoate hydratase activity"/>
    <property type="evidence" value="ECO:0007669"/>
    <property type="project" value="TreeGrafter"/>
</dbReference>
<dbReference type="EC" id="4.1.1.77" evidence="3"/>
<dbReference type="PANTHER" id="PTHR30143">
    <property type="entry name" value="ACID HYDRATASE"/>
    <property type="match status" value="1"/>
</dbReference>
<feature type="domain" description="Fumarylacetoacetase-like C-terminal" evidence="2">
    <location>
        <begin position="92"/>
        <end position="257"/>
    </location>
</feature>
<dbReference type="KEGG" id="dar:Daro_3781"/>
<reference evidence="3" key="1">
    <citation type="submission" date="2005-08" db="EMBL/GenBank/DDBJ databases">
        <title>Complete sequence of Dechloromonas aromatica RCB.</title>
        <authorList>
            <person name="Salinero K.K."/>
            <person name="Copeland A."/>
            <person name="Lucas S."/>
            <person name="Lapidus A."/>
            <person name="Barry K."/>
            <person name="Detter J.C."/>
            <person name="Glavina T."/>
            <person name="Hammon N."/>
            <person name="Israni S."/>
            <person name="Pitluck S."/>
            <person name="Di Bartolo G."/>
            <person name="Trong S."/>
            <person name="Schmutz J."/>
            <person name="Larimer F."/>
            <person name="Land M."/>
            <person name="Ivanova N."/>
            <person name="Richardson P."/>
        </authorList>
    </citation>
    <scope>NUCLEOTIDE SEQUENCE</scope>
    <source>
        <strain evidence="3">RCB</strain>
    </source>
</reference>
<evidence type="ECO:0000259" key="2">
    <source>
        <dbReference type="Pfam" id="PF01557"/>
    </source>
</evidence>